<dbReference type="OrthoDB" id="572168at2"/>
<name>A0A1B9Y1C6_9FLAO</name>
<dbReference type="AlphaFoldDB" id="A0A1B9Y1C6"/>
<protein>
    <recommendedName>
        <fullName evidence="3">Roadblock/LAMTOR2 domain-containing protein</fullName>
    </recommendedName>
</protein>
<gene>
    <name evidence="1" type="ORF">BA195_02560</name>
</gene>
<dbReference type="Proteomes" id="UP000093186">
    <property type="component" value="Unassembled WGS sequence"/>
</dbReference>
<organism evidence="1 2">
    <name type="scientific">Tenacibaculum soleae</name>
    <dbReference type="NCBI Taxonomy" id="447689"/>
    <lineage>
        <taxon>Bacteria</taxon>
        <taxon>Pseudomonadati</taxon>
        <taxon>Bacteroidota</taxon>
        <taxon>Flavobacteriia</taxon>
        <taxon>Flavobacteriales</taxon>
        <taxon>Flavobacteriaceae</taxon>
        <taxon>Tenacibaculum</taxon>
    </lineage>
</organism>
<accession>A0A1B9Y1C6</accession>
<dbReference type="EMBL" id="MAKX01000001">
    <property type="protein sequence ID" value="OCK43602.1"/>
    <property type="molecule type" value="Genomic_DNA"/>
</dbReference>
<dbReference type="RefSeq" id="WP_068702125.1">
    <property type="nucleotide sequence ID" value="NZ_MAKX01000001.1"/>
</dbReference>
<dbReference type="STRING" id="447689.BA195_02560"/>
<comment type="caution">
    <text evidence="1">The sequence shown here is derived from an EMBL/GenBank/DDBJ whole genome shotgun (WGS) entry which is preliminary data.</text>
</comment>
<evidence type="ECO:0008006" key="3">
    <source>
        <dbReference type="Google" id="ProtNLM"/>
    </source>
</evidence>
<evidence type="ECO:0000313" key="1">
    <source>
        <dbReference type="EMBL" id="OCK43602.1"/>
    </source>
</evidence>
<proteinExistence type="predicted"/>
<keyword evidence="2" id="KW-1185">Reference proteome</keyword>
<reference evidence="1 2" key="1">
    <citation type="submission" date="2016-06" db="EMBL/GenBank/DDBJ databases">
        <title>Draft Genome Sequence of Tenacibaculum soleae UCD-KL19.</title>
        <authorList>
            <person name="Eisen J.A."/>
            <person name="Coil D.A."/>
            <person name="Lujan K.M."/>
        </authorList>
    </citation>
    <scope>NUCLEOTIDE SEQUENCE [LARGE SCALE GENOMIC DNA]</scope>
    <source>
        <strain evidence="1 2">UCD-KL19</strain>
    </source>
</reference>
<evidence type="ECO:0000313" key="2">
    <source>
        <dbReference type="Proteomes" id="UP000093186"/>
    </source>
</evidence>
<sequence length="124" mass="13690">MQQILDDLVKNVKENISGYIGISVAEMASGESLISDSALDGFDPALACAYNVEIINAKRKAMKSLGLNENLNDIHFNLDSQIHIINISPSGDYFVYLAVDSKKANLALTRTLLNKYKQELNNEL</sequence>